<evidence type="ECO:0000313" key="4">
    <source>
        <dbReference type="Proteomes" id="UP000323317"/>
    </source>
</evidence>
<dbReference type="Proteomes" id="UP000323317">
    <property type="component" value="Unassembled WGS sequence"/>
</dbReference>
<name>A0A5D4NYF1_9BACI</name>
<accession>A0A5D4NYF1</accession>
<organism evidence="2 3">
    <name type="scientific">Rossellomorea vietnamensis</name>
    <dbReference type="NCBI Taxonomy" id="218284"/>
    <lineage>
        <taxon>Bacteria</taxon>
        <taxon>Bacillati</taxon>
        <taxon>Bacillota</taxon>
        <taxon>Bacilli</taxon>
        <taxon>Bacillales</taxon>
        <taxon>Bacillaceae</taxon>
        <taxon>Rossellomorea</taxon>
    </lineage>
</organism>
<evidence type="ECO:0000313" key="2">
    <source>
        <dbReference type="EMBL" id="TYS18761.1"/>
    </source>
</evidence>
<dbReference type="InterPro" id="IPR036916">
    <property type="entry name" value="Sda_sf"/>
</dbReference>
<dbReference type="SUPFAM" id="SSF100985">
    <property type="entry name" value="Sporulation inhibitor Sda"/>
    <property type="match status" value="1"/>
</dbReference>
<evidence type="ECO:0000313" key="3">
    <source>
        <dbReference type="Proteomes" id="UP000322267"/>
    </source>
</evidence>
<dbReference type="Pfam" id="PF08970">
    <property type="entry name" value="Sda"/>
    <property type="match status" value="1"/>
</dbReference>
<dbReference type="RefSeq" id="WP_148938439.1">
    <property type="nucleotide sequence ID" value="NZ_JBNIKK010000006.1"/>
</dbReference>
<sequence length="48" mass="6040">MRPKTLKYLTNKQLLTVWRHARKRDLSEEYLSLIKEEMRRRMTVTYKQ</sequence>
<proteinExistence type="predicted"/>
<dbReference type="AlphaFoldDB" id="A0A5D4NYF1"/>
<gene>
    <name evidence="2" type="ORF">FZC78_04415</name>
    <name evidence="1" type="ORF">FZC79_16745</name>
</gene>
<dbReference type="OrthoDB" id="2909523at2"/>
<dbReference type="InterPro" id="IPR015064">
    <property type="entry name" value="Sda"/>
</dbReference>
<protein>
    <submittedName>
        <fullName evidence="2">Sporulation histidine kinase inhibitor Sda</fullName>
    </submittedName>
</protein>
<dbReference type="Gene3D" id="1.10.287.1100">
    <property type="entry name" value="Sporulation inhibitor A"/>
    <property type="match status" value="1"/>
</dbReference>
<dbReference type="EMBL" id="VTEI01000002">
    <property type="protein sequence ID" value="TYS18761.1"/>
    <property type="molecule type" value="Genomic_DNA"/>
</dbReference>
<comment type="caution">
    <text evidence="2">The sequence shown here is derived from an EMBL/GenBank/DDBJ whole genome shotgun (WGS) entry which is preliminary data.</text>
</comment>
<dbReference type="EMBL" id="VTEH01000014">
    <property type="protein sequence ID" value="TYR74098.1"/>
    <property type="molecule type" value="Genomic_DNA"/>
</dbReference>
<reference evidence="3 4" key="1">
    <citation type="submission" date="2019-08" db="EMBL/GenBank/DDBJ databases">
        <title>Bacillus genomes from the desert of Cuatro Cienegas, Coahuila.</title>
        <authorList>
            <person name="Olmedo-Alvarez G."/>
        </authorList>
    </citation>
    <scope>NUCLEOTIDE SEQUENCE [LARGE SCALE GENOMIC DNA]</scope>
    <source>
        <strain evidence="2 3">CH34_1T</strain>
        <strain evidence="1 4">CH40_1T</strain>
    </source>
</reference>
<dbReference type="Proteomes" id="UP000322267">
    <property type="component" value="Unassembled WGS sequence"/>
</dbReference>
<evidence type="ECO:0000313" key="1">
    <source>
        <dbReference type="EMBL" id="TYR74098.1"/>
    </source>
</evidence>